<dbReference type="InterPro" id="IPR011009">
    <property type="entry name" value="Kinase-like_dom_sf"/>
</dbReference>
<dbReference type="PROSITE" id="PS50011">
    <property type="entry name" value="PROTEIN_KINASE_DOM"/>
    <property type="match status" value="1"/>
</dbReference>
<evidence type="ECO:0000259" key="7">
    <source>
        <dbReference type="PROSITE" id="PS50011"/>
    </source>
</evidence>
<feature type="domain" description="Protein kinase" evidence="7">
    <location>
        <begin position="24"/>
        <end position="310"/>
    </location>
</feature>
<dbReference type="InterPro" id="IPR050660">
    <property type="entry name" value="NEK_Ser/Thr_kinase"/>
</dbReference>
<name>A0A085WAL1_9BACT</name>
<reference evidence="8 9" key="1">
    <citation type="submission" date="2014-04" db="EMBL/GenBank/DDBJ databases">
        <title>Genome assembly of Hyalangium minutum DSM 14724.</title>
        <authorList>
            <person name="Sharma G."/>
            <person name="Subramanian S."/>
        </authorList>
    </citation>
    <scope>NUCLEOTIDE SEQUENCE [LARGE SCALE GENOMIC DNA]</scope>
    <source>
        <strain evidence="8 9">DSM 14724</strain>
    </source>
</reference>
<keyword evidence="9" id="KW-1185">Reference proteome</keyword>
<dbReference type="PANTHER" id="PTHR43671">
    <property type="entry name" value="SERINE/THREONINE-PROTEIN KINASE NEK"/>
    <property type="match status" value="1"/>
</dbReference>
<dbReference type="EMBL" id="JMCB01000013">
    <property type="protein sequence ID" value="KFE64724.1"/>
    <property type="molecule type" value="Genomic_DNA"/>
</dbReference>
<dbReference type="Gene3D" id="1.10.510.10">
    <property type="entry name" value="Transferase(Phosphotransferase) domain 1"/>
    <property type="match status" value="1"/>
</dbReference>
<keyword evidence="2" id="KW-0808">Transferase</keyword>
<dbReference type="SUPFAM" id="SSF56112">
    <property type="entry name" value="Protein kinase-like (PK-like)"/>
    <property type="match status" value="1"/>
</dbReference>
<keyword evidence="4" id="KW-0418">Kinase</keyword>
<dbReference type="PANTHER" id="PTHR43671:SF13">
    <property type="entry name" value="SERINE_THREONINE-PROTEIN KINASE NEK2"/>
    <property type="match status" value="1"/>
</dbReference>
<feature type="region of interest" description="Disordered" evidence="6">
    <location>
        <begin position="231"/>
        <end position="262"/>
    </location>
</feature>
<dbReference type="STRING" id="394096.DB31_1742"/>
<keyword evidence="5" id="KW-0067">ATP-binding</keyword>
<evidence type="ECO:0000256" key="4">
    <source>
        <dbReference type="ARBA" id="ARBA00022777"/>
    </source>
</evidence>
<evidence type="ECO:0000256" key="1">
    <source>
        <dbReference type="ARBA" id="ARBA00012513"/>
    </source>
</evidence>
<keyword evidence="3" id="KW-0547">Nucleotide-binding</keyword>
<evidence type="ECO:0000256" key="5">
    <source>
        <dbReference type="ARBA" id="ARBA00022840"/>
    </source>
</evidence>
<dbReference type="RefSeq" id="WP_044193669.1">
    <property type="nucleotide sequence ID" value="NZ_JMCB01000013.1"/>
</dbReference>
<evidence type="ECO:0000256" key="2">
    <source>
        <dbReference type="ARBA" id="ARBA00022679"/>
    </source>
</evidence>
<evidence type="ECO:0000256" key="6">
    <source>
        <dbReference type="SAM" id="MobiDB-lite"/>
    </source>
</evidence>
<dbReference type="EC" id="2.7.11.1" evidence="1"/>
<protein>
    <recommendedName>
        <fullName evidence="1">non-specific serine/threonine protein kinase</fullName>
        <ecNumber evidence="1">2.7.11.1</ecNumber>
    </recommendedName>
</protein>
<proteinExistence type="predicted"/>
<evidence type="ECO:0000256" key="3">
    <source>
        <dbReference type="ARBA" id="ARBA00022741"/>
    </source>
</evidence>
<evidence type="ECO:0000313" key="9">
    <source>
        <dbReference type="Proteomes" id="UP000028725"/>
    </source>
</evidence>
<dbReference type="CDD" id="cd14014">
    <property type="entry name" value="STKc_PknB_like"/>
    <property type="match status" value="1"/>
</dbReference>
<dbReference type="Pfam" id="PF00069">
    <property type="entry name" value="Pkinase"/>
    <property type="match status" value="1"/>
</dbReference>
<evidence type="ECO:0000313" key="8">
    <source>
        <dbReference type="EMBL" id="KFE64724.1"/>
    </source>
</evidence>
<dbReference type="AlphaFoldDB" id="A0A085WAL1"/>
<organism evidence="8 9">
    <name type="scientific">Hyalangium minutum</name>
    <dbReference type="NCBI Taxonomy" id="394096"/>
    <lineage>
        <taxon>Bacteria</taxon>
        <taxon>Pseudomonadati</taxon>
        <taxon>Myxococcota</taxon>
        <taxon>Myxococcia</taxon>
        <taxon>Myxococcales</taxon>
        <taxon>Cystobacterineae</taxon>
        <taxon>Archangiaceae</taxon>
        <taxon>Hyalangium</taxon>
    </lineage>
</organism>
<dbReference type="Proteomes" id="UP000028725">
    <property type="component" value="Unassembled WGS sequence"/>
</dbReference>
<accession>A0A085WAL1</accession>
<sequence length="505" mass="55509">MGKKVASLDVDPLSLPLGMRMGPWRIVGWGGRGAYGTVYRVERVGHELEGPFALKLAVFPEDERFEREAWLLRHIQSASVPHLYAQGVWEHASGRYRYLVMQWVEGEPLYEWSARRNPTESRVVELLLQVAKAVEATHAVGAVHRDVKGGNVLVRLTDGRAFLMDFGAGHYRGAATLTSKVLPPGTPAYRSPEAWGFLRLFLRHPTAHYPASASDDLFALGITAYRLVTDEYPPSTDPQAPGAEVWREGGPGPRPPRELNPRVSPELDALILRLLAPAPVDRFNGRAQELVAALEEMKERAGPERNEPLFGWSHAHDTRWRSLGGVRLAEERDAARREREKRELEVRARAEAANRLAEPPRSVAVWSVEGGIAAMGLLLTCLLVTGLYRGQQEAQTASAKEHRQRDTAAVGDGAGAISASADASVPAGNAKSAVGLPLPEKLFPGQRKPPCNRFGEVEVRGGCWWLLGAGKPPCKEKGKEDGYEWKGACYTPSYQMGREPTSKPP</sequence>
<dbReference type="InterPro" id="IPR000719">
    <property type="entry name" value="Prot_kinase_dom"/>
</dbReference>
<gene>
    <name evidence="8" type="ORF">DB31_1742</name>
</gene>
<dbReference type="GO" id="GO:0004674">
    <property type="term" value="F:protein serine/threonine kinase activity"/>
    <property type="evidence" value="ECO:0007669"/>
    <property type="project" value="UniProtKB-EC"/>
</dbReference>
<dbReference type="OrthoDB" id="5523198at2"/>
<dbReference type="GO" id="GO:0005524">
    <property type="term" value="F:ATP binding"/>
    <property type="evidence" value="ECO:0007669"/>
    <property type="project" value="UniProtKB-KW"/>
</dbReference>
<dbReference type="Gene3D" id="3.30.200.20">
    <property type="entry name" value="Phosphorylase Kinase, domain 1"/>
    <property type="match status" value="1"/>
</dbReference>
<dbReference type="SMART" id="SM00220">
    <property type="entry name" value="S_TKc"/>
    <property type="match status" value="1"/>
</dbReference>
<comment type="caution">
    <text evidence="8">The sequence shown here is derived from an EMBL/GenBank/DDBJ whole genome shotgun (WGS) entry which is preliminary data.</text>
</comment>